<gene>
    <name evidence="1" type="ORF">CAQU_03195</name>
</gene>
<proteinExistence type="predicted"/>
<sequence>MALGALVAEAVRHSLDYPDDDGRFFAEEFERRGLPETASIVRDGEGELGADDAADAAEPLGVRQALARLSAVGAADNILNGLGEALDLVDEDPWRDANPTMMTSNEQLDDLIIAGADHETVAAYANAVDLSDISPSDDLADSIDGPVDVDSYDYEMTVEDSDQTTL</sequence>
<dbReference type="EMBL" id="CP009245">
    <property type="protein sequence ID" value="APT84238.1"/>
    <property type="molecule type" value="Genomic_DNA"/>
</dbReference>
<dbReference type="KEGG" id="caqu:CAQU_03195"/>
<accession>A0A1L7CEJ1</accession>
<reference evidence="1 2" key="1">
    <citation type="submission" date="2014-08" db="EMBL/GenBank/DDBJ databases">
        <title>Complete genome sequence of Corynebacterium aquilae S-613T(T) (=DSM 44791(T)), isolated from the choana of a healthy golden eagle.</title>
        <authorList>
            <person name="Ruckert C."/>
            <person name="Albersmeier A."/>
            <person name="Winkler A."/>
            <person name="Kalinowski J."/>
        </authorList>
    </citation>
    <scope>NUCLEOTIDE SEQUENCE [LARGE SCALE GENOMIC DNA]</scope>
    <source>
        <strain evidence="1 2">S-613</strain>
    </source>
</reference>
<dbReference type="AlphaFoldDB" id="A0A1L7CEJ1"/>
<keyword evidence="2" id="KW-1185">Reference proteome</keyword>
<evidence type="ECO:0000313" key="1">
    <source>
        <dbReference type="EMBL" id="APT84238.1"/>
    </source>
</evidence>
<dbReference type="Proteomes" id="UP000185478">
    <property type="component" value="Chromosome"/>
</dbReference>
<protein>
    <submittedName>
        <fullName evidence="1">Uncharacterized protein</fullName>
    </submittedName>
</protein>
<name>A0A1L7CEJ1_9CORY</name>
<organism evidence="1 2">
    <name type="scientific">Corynebacterium aquilae DSM 44791</name>
    <dbReference type="NCBI Taxonomy" id="1431546"/>
    <lineage>
        <taxon>Bacteria</taxon>
        <taxon>Bacillati</taxon>
        <taxon>Actinomycetota</taxon>
        <taxon>Actinomycetes</taxon>
        <taxon>Mycobacteriales</taxon>
        <taxon>Corynebacteriaceae</taxon>
        <taxon>Corynebacterium</taxon>
    </lineage>
</organism>
<evidence type="ECO:0000313" key="2">
    <source>
        <dbReference type="Proteomes" id="UP000185478"/>
    </source>
</evidence>